<protein>
    <recommendedName>
        <fullName evidence="2">SWI/SNF and RSC complexes subunit Ssr4 N-terminal domain-containing protein</fullName>
    </recommendedName>
</protein>
<proteinExistence type="predicted"/>
<name>A0A0C2XGD4_AMAMK</name>
<keyword evidence="4" id="KW-1185">Reference proteome</keyword>
<evidence type="ECO:0000259" key="2">
    <source>
        <dbReference type="Pfam" id="PF08549"/>
    </source>
</evidence>
<sequence>MSTTETPCLRYPESLGMQREISIEFAVNMLTRGINMAQTVPFSWEYVDKPADGALLLLFIPLQNPYPNDGIRYLEAEAKYTVPVGPPNTRELEVCEQKFGFLPGGQETMASRIRRRFRFIKGGPSQLVLVHYTRSQAIPIPASILNQAVRPYPLPMINQPPVFVLGEKAGQKAFPPGAAPMHGGGPPGGGQPMPPGMMPFSPQAMVAQQNANMELIERRREREQRAREAAVPRPRAEDDDSADESEQISTRTLATTRYRRNHELMSEVFMYAAFGDKVKSESPSKAPYSIFDKTELESKISKVQSELSMLQQKAADRDAAKTRATVELMRNNSNFTLDNSSSEDSMVVS</sequence>
<evidence type="ECO:0000313" key="3">
    <source>
        <dbReference type="EMBL" id="KIL67948.1"/>
    </source>
</evidence>
<feature type="domain" description="SWI/SNF and RSC complexes subunit Ssr4 N-terminal" evidence="2">
    <location>
        <begin position="18"/>
        <end position="135"/>
    </location>
</feature>
<feature type="region of interest" description="Disordered" evidence="1">
    <location>
        <begin position="220"/>
        <end position="254"/>
    </location>
</feature>
<evidence type="ECO:0000313" key="4">
    <source>
        <dbReference type="Proteomes" id="UP000054549"/>
    </source>
</evidence>
<dbReference type="AlphaFoldDB" id="A0A0C2XGD4"/>
<dbReference type="InParanoid" id="A0A0C2XGD4"/>
<dbReference type="HOGENOM" id="CLU_044238_0_0_1"/>
<reference evidence="3 4" key="1">
    <citation type="submission" date="2014-04" db="EMBL/GenBank/DDBJ databases">
        <title>Evolutionary Origins and Diversification of the Mycorrhizal Mutualists.</title>
        <authorList>
            <consortium name="DOE Joint Genome Institute"/>
            <consortium name="Mycorrhizal Genomics Consortium"/>
            <person name="Kohler A."/>
            <person name="Kuo A."/>
            <person name="Nagy L.G."/>
            <person name="Floudas D."/>
            <person name="Copeland A."/>
            <person name="Barry K.W."/>
            <person name="Cichocki N."/>
            <person name="Veneault-Fourrey C."/>
            <person name="LaButti K."/>
            <person name="Lindquist E.A."/>
            <person name="Lipzen A."/>
            <person name="Lundell T."/>
            <person name="Morin E."/>
            <person name="Murat C."/>
            <person name="Riley R."/>
            <person name="Ohm R."/>
            <person name="Sun H."/>
            <person name="Tunlid A."/>
            <person name="Henrissat B."/>
            <person name="Grigoriev I.V."/>
            <person name="Hibbett D.S."/>
            <person name="Martin F."/>
        </authorList>
    </citation>
    <scope>NUCLEOTIDE SEQUENCE [LARGE SCALE GENOMIC DNA]</scope>
    <source>
        <strain evidence="3 4">Koide BX008</strain>
    </source>
</reference>
<dbReference type="OrthoDB" id="5321006at2759"/>
<accession>A0A0C2XGD4</accession>
<dbReference type="GO" id="GO:0006338">
    <property type="term" value="P:chromatin remodeling"/>
    <property type="evidence" value="ECO:0007669"/>
    <property type="project" value="InterPro"/>
</dbReference>
<gene>
    <name evidence="3" type="ORF">M378DRAFT_159184</name>
</gene>
<dbReference type="Pfam" id="PF08549">
    <property type="entry name" value="SWI-SNF_Ssr4_N"/>
    <property type="match status" value="1"/>
</dbReference>
<dbReference type="InterPro" id="IPR013859">
    <property type="entry name" value="Ssr4_N"/>
</dbReference>
<organism evidence="3 4">
    <name type="scientific">Amanita muscaria (strain Koide BX008)</name>
    <dbReference type="NCBI Taxonomy" id="946122"/>
    <lineage>
        <taxon>Eukaryota</taxon>
        <taxon>Fungi</taxon>
        <taxon>Dikarya</taxon>
        <taxon>Basidiomycota</taxon>
        <taxon>Agaricomycotina</taxon>
        <taxon>Agaricomycetes</taxon>
        <taxon>Agaricomycetidae</taxon>
        <taxon>Agaricales</taxon>
        <taxon>Pluteineae</taxon>
        <taxon>Amanitaceae</taxon>
        <taxon>Amanita</taxon>
    </lineage>
</organism>
<evidence type="ECO:0000256" key="1">
    <source>
        <dbReference type="SAM" id="MobiDB-lite"/>
    </source>
</evidence>
<feature type="compositionally biased region" description="Basic and acidic residues" evidence="1">
    <location>
        <begin position="220"/>
        <end position="236"/>
    </location>
</feature>
<feature type="compositionally biased region" description="Acidic residues" evidence="1">
    <location>
        <begin position="237"/>
        <end position="246"/>
    </location>
</feature>
<dbReference type="Proteomes" id="UP000054549">
    <property type="component" value="Unassembled WGS sequence"/>
</dbReference>
<dbReference type="FunCoup" id="A0A0C2XGD4">
    <property type="interactions" value="9"/>
</dbReference>
<dbReference type="EMBL" id="KN818230">
    <property type="protein sequence ID" value="KIL67948.1"/>
    <property type="molecule type" value="Genomic_DNA"/>
</dbReference>